<organism evidence="1 2">
    <name type="scientific">Athelia psychrophila</name>
    <dbReference type="NCBI Taxonomy" id="1759441"/>
    <lineage>
        <taxon>Eukaryota</taxon>
        <taxon>Fungi</taxon>
        <taxon>Dikarya</taxon>
        <taxon>Basidiomycota</taxon>
        <taxon>Agaricomycotina</taxon>
        <taxon>Agaricomycetes</taxon>
        <taxon>Agaricomycetidae</taxon>
        <taxon>Atheliales</taxon>
        <taxon>Atheliaceae</taxon>
        <taxon>Athelia</taxon>
    </lineage>
</organism>
<keyword evidence="2" id="KW-1185">Reference proteome</keyword>
<dbReference type="InterPro" id="IPR009593">
    <property type="entry name" value="DUF1203"/>
</dbReference>
<sequence length="171" mass="18480">MSPSNNSAESTEGPSQLTANLPPVQLKYVPLPTPLPALDKPISLAASAGMRPPCRRCLLDASPGEELHLIAYDPFPVDSATPYRGTGPIFIHAYDCGLFDGDVLPERQLKRQMSIRAYDERHMMVAAETIEGGESSQLERVAGGMLADEKASYINVHNAKAGCFAVRIERG</sequence>
<dbReference type="Proteomes" id="UP000076532">
    <property type="component" value="Unassembled WGS sequence"/>
</dbReference>
<dbReference type="Pfam" id="PF06718">
    <property type="entry name" value="DUF1203"/>
    <property type="match status" value="1"/>
</dbReference>
<dbReference type="OrthoDB" id="4167009at2759"/>
<reference evidence="1 2" key="1">
    <citation type="journal article" date="2016" name="Mol. Biol. Evol.">
        <title>Comparative Genomics of Early-Diverging Mushroom-Forming Fungi Provides Insights into the Origins of Lignocellulose Decay Capabilities.</title>
        <authorList>
            <person name="Nagy L.G."/>
            <person name="Riley R."/>
            <person name="Tritt A."/>
            <person name="Adam C."/>
            <person name="Daum C."/>
            <person name="Floudas D."/>
            <person name="Sun H."/>
            <person name="Yadav J.S."/>
            <person name="Pangilinan J."/>
            <person name="Larsson K.H."/>
            <person name="Matsuura K."/>
            <person name="Barry K."/>
            <person name="Labutti K."/>
            <person name="Kuo R."/>
            <person name="Ohm R.A."/>
            <person name="Bhattacharya S.S."/>
            <person name="Shirouzu T."/>
            <person name="Yoshinaga Y."/>
            <person name="Martin F.M."/>
            <person name="Grigoriev I.V."/>
            <person name="Hibbett D.S."/>
        </authorList>
    </citation>
    <scope>NUCLEOTIDE SEQUENCE [LARGE SCALE GENOMIC DNA]</scope>
    <source>
        <strain evidence="1 2">CBS 109695</strain>
    </source>
</reference>
<proteinExistence type="predicted"/>
<accession>A0A166DBD5</accession>
<dbReference type="EMBL" id="KV417616">
    <property type="protein sequence ID" value="KZP14525.1"/>
    <property type="molecule type" value="Genomic_DNA"/>
</dbReference>
<evidence type="ECO:0000313" key="2">
    <source>
        <dbReference type="Proteomes" id="UP000076532"/>
    </source>
</evidence>
<protein>
    <submittedName>
        <fullName evidence="1">Uncharacterized protein</fullName>
    </submittedName>
</protein>
<gene>
    <name evidence="1" type="ORF">FIBSPDRAFT_868192</name>
</gene>
<evidence type="ECO:0000313" key="1">
    <source>
        <dbReference type="EMBL" id="KZP14525.1"/>
    </source>
</evidence>
<dbReference type="AlphaFoldDB" id="A0A166DBD5"/>
<name>A0A166DBD5_9AGAM</name>